<dbReference type="EMBL" id="LCBS01000004">
    <property type="protein sequence ID" value="KKS17264.1"/>
    <property type="molecule type" value="Genomic_DNA"/>
</dbReference>
<protein>
    <submittedName>
        <fullName evidence="1">Uncharacterized protein</fullName>
    </submittedName>
</protein>
<dbReference type="Proteomes" id="UP000034163">
    <property type="component" value="Unassembled WGS sequence"/>
</dbReference>
<evidence type="ECO:0000313" key="2">
    <source>
        <dbReference type="Proteomes" id="UP000034163"/>
    </source>
</evidence>
<evidence type="ECO:0000313" key="1">
    <source>
        <dbReference type="EMBL" id="KKS17264.1"/>
    </source>
</evidence>
<accession>A0A0G0WX02</accession>
<sequence length="161" mass="18928">MVKKTTFFDLVPNDYAVFSGEDLATLLTFAQAESDWEDRVKNLAYTKVSIQYLWYILSTLKKLHGKRVFNKVTRLRYWDVSLIMVDTKYLTDVELINALNIVKKQLTSYGILPENDPYARQIISSILYGLMGLHREMNYKIQTRTRTPGWEDISPEMDLYR</sequence>
<organism evidence="1 2">
    <name type="scientific">candidate division WWE3 bacterium GW2011_GWB1_41_6</name>
    <dbReference type="NCBI Taxonomy" id="1619112"/>
    <lineage>
        <taxon>Bacteria</taxon>
        <taxon>Katanobacteria</taxon>
    </lineage>
</organism>
<gene>
    <name evidence="1" type="ORF">UU72_C0004G0003</name>
</gene>
<dbReference type="AlphaFoldDB" id="A0A0G0WX02"/>
<proteinExistence type="predicted"/>
<comment type="caution">
    <text evidence="1">The sequence shown here is derived from an EMBL/GenBank/DDBJ whole genome shotgun (WGS) entry which is preliminary data.</text>
</comment>
<name>A0A0G0WX02_UNCKA</name>
<reference evidence="1 2" key="1">
    <citation type="journal article" date="2015" name="Nature">
        <title>rRNA introns, odd ribosomes, and small enigmatic genomes across a large radiation of phyla.</title>
        <authorList>
            <person name="Brown C.T."/>
            <person name="Hug L.A."/>
            <person name="Thomas B.C."/>
            <person name="Sharon I."/>
            <person name="Castelle C.J."/>
            <person name="Singh A."/>
            <person name="Wilkins M.J."/>
            <person name="Williams K.H."/>
            <person name="Banfield J.F."/>
        </authorList>
    </citation>
    <scope>NUCLEOTIDE SEQUENCE [LARGE SCALE GENOMIC DNA]</scope>
</reference>